<dbReference type="AlphaFoldDB" id="A0A8S3KHT5"/>
<reference evidence="1" key="1">
    <citation type="submission" date="2021-02" db="EMBL/GenBank/DDBJ databases">
        <authorList>
            <person name="Nowell W R."/>
        </authorList>
    </citation>
    <scope>NUCLEOTIDE SEQUENCE</scope>
</reference>
<evidence type="ECO:0000313" key="2">
    <source>
        <dbReference type="Proteomes" id="UP000676336"/>
    </source>
</evidence>
<dbReference type="Proteomes" id="UP000676336">
    <property type="component" value="Unassembled WGS sequence"/>
</dbReference>
<proteinExistence type="predicted"/>
<feature type="non-terminal residue" evidence="1">
    <location>
        <position position="86"/>
    </location>
</feature>
<protein>
    <submittedName>
        <fullName evidence="1">Uncharacterized protein</fullName>
    </submittedName>
</protein>
<dbReference type="EMBL" id="CAJOBI010369940">
    <property type="protein sequence ID" value="CAF5229382.1"/>
    <property type="molecule type" value="Genomic_DNA"/>
</dbReference>
<sequence length="86" mass="10032">MEIAELKVKRIFEIRWSSIRDCIKPIIANIQPGSQALIGYLEEAMRDFKISVGEREHSKQLLNLILDDEFLLLIHMHYDLHESVLG</sequence>
<accession>A0A8S3KHT5</accession>
<comment type="caution">
    <text evidence="1">The sequence shown here is derived from an EMBL/GenBank/DDBJ whole genome shotgun (WGS) entry which is preliminary data.</text>
</comment>
<evidence type="ECO:0000313" key="1">
    <source>
        <dbReference type="EMBL" id="CAF5229382.1"/>
    </source>
</evidence>
<organism evidence="1 2">
    <name type="scientific">Rotaria magnacalcarata</name>
    <dbReference type="NCBI Taxonomy" id="392030"/>
    <lineage>
        <taxon>Eukaryota</taxon>
        <taxon>Metazoa</taxon>
        <taxon>Spiralia</taxon>
        <taxon>Gnathifera</taxon>
        <taxon>Rotifera</taxon>
        <taxon>Eurotatoria</taxon>
        <taxon>Bdelloidea</taxon>
        <taxon>Philodinida</taxon>
        <taxon>Philodinidae</taxon>
        <taxon>Rotaria</taxon>
    </lineage>
</organism>
<gene>
    <name evidence="1" type="ORF">SMN809_LOCUS86302</name>
</gene>
<name>A0A8S3KHT5_9BILA</name>